<feature type="region of interest" description="Disordered" evidence="3">
    <location>
        <begin position="1"/>
        <end position="53"/>
    </location>
</feature>
<protein>
    <submittedName>
        <fullName evidence="6">Major facilitator superfamily domain-containing protein</fullName>
    </submittedName>
</protein>
<feature type="transmembrane region" description="Helical" evidence="4">
    <location>
        <begin position="186"/>
        <end position="206"/>
    </location>
</feature>
<dbReference type="GO" id="GO:0016020">
    <property type="term" value="C:membrane"/>
    <property type="evidence" value="ECO:0007669"/>
    <property type="project" value="UniProtKB-SubCell"/>
</dbReference>
<feature type="transmembrane region" description="Helical" evidence="4">
    <location>
        <begin position="58"/>
        <end position="79"/>
    </location>
</feature>
<dbReference type="EMBL" id="JAGTJQ010000009">
    <property type="protein sequence ID" value="KAH7024990.1"/>
    <property type="molecule type" value="Genomic_DNA"/>
</dbReference>
<dbReference type="InterPro" id="IPR036259">
    <property type="entry name" value="MFS_trans_sf"/>
</dbReference>
<evidence type="ECO:0000256" key="4">
    <source>
        <dbReference type="SAM" id="Phobius"/>
    </source>
</evidence>
<feature type="transmembrane region" description="Helical" evidence="4">
    <location>
        <begin position="99"/>
        <end position="121"/>
    </location>
</feature>
<evidence type="ECO:0000259" key="5">
    <source>
        <dbReference type="PROSITE" id="PS50850"/>
    </source>
</evidence>
<gene>
    <name evidence="6" type="ORF">B0I36DRAFT_251087</name>
</gene>
<sequence>MAAAPSQPSQPLQEKTDLPSRDGTGEAGFVSDSSTANVPAKTDGQPPPSTAPDGGLKAWSVAAGASCITFCTLGFANSFGTFQQYYLTHQLASRSPDDVAWIGSISIFLQLSVGLIAGPLFDRYGAIVLRPAAVGYLFAVMMLSLCTEYWQIMLVQGVLMGLCQGMLQLPGMASVSQWFDKKRGVALGMVVAGSSVGGIVFPIILAKLFNESDLGFGWTVRVVGFIMMPFMLFCAIAVVPRVPPRKTNFWLLSAFKNKQWLLIVLSFALSLVGMFTPLFFLPVYAVSRGVEPALAGYLIAMVNGASTFGRVIPGILADKYGRLNMMVLAGVSSGIIIFCFNLVTSTAGFVVYSVIFGFFSGSIFSAAIAAITGTTSDPREFGSYMGMGTALAAIGPLIGPPVDGALVAKYGGFEEASYFGGAVCLAGGLIAIGAKAVRPEGVFGKS</sequence>
<dbReference type="RefSeq" id="XP_046008538.1">
    <property type="nucleotide sequence ID" value="XM_046150589.1"/>
</dbReference>
<feature type="transmembrane region" description="Helical" evidence="4">
    <location>
        <begin position="293"/>
        <end position="311"/>
    </location>
</feature>
<feature type="domain" description="Major facilitator superfamily (MFS) profile" evidence="5">
    <location>
        <begin position="58"/>
        <end position="439"/>
    </location>
</feature>
<dbReference type="Proteomes" id="UP000756346">
    <property type="component" value="Unassembled WGS sequence"/>
</dbReference>
<comment type="similarity">
    <text evidence="2">Belongs to the major facilitator superfamily. Monocarboxylate porter (TC 2.A.1.13) family.</text>
</comment>
<feature type="transmembrane region" description="Helical" evidence="4">
    <location>
        <begin position="323"/>
        <end position="343"/>
    </location>
</feature>
<dbReference type="PROSITE" id="PS50850">
    <property type="entry name" value="MFS"/>
    <property type="match status" value="1"/>
</dbReference>
<dbReference type="Pfam" id="PF07690">
    <property type="entry name" value="MFS_1"/>
    <property type="match status" value="1"/>
</dbReference>
<dbReference type="OrthoDB" id="6499973at2759"/>
<keyword evidence="4" id="KW-1133">Transmembrane helix</keyword>
<feature type="transmembrane region" description="Helical" evidence="4">
    <location>
        <begin position="260"/>
        <end position="281"/>
    </location>
</feature>
<dbReference type="PANTHER" id="PTHR11360">
    <property type="entry name" value="MONOCARBOXYLATE TRANSPORTER"/>
    <property type="match status" value="1"/>
</dbReference>
<reference evidence="6" key="1">
    <citation type="journal article" date="2021" name="Nat. Commun.">
        <title>Genetic determinants of endophytism in the Arabidopsis root mycobiome.</title>
        <authorList>
            <person name="Mesny F."/>
            <person name="Miyauchi S."/>
            <person name="Thiergart T."/>
            <person name="Pickel B."/>
            <person name="Atanasova L."/>
            <person name="Karlsson M."/>
            <person name="Huettel B."/>
            <person name="Barry K.W."/>
            <person name="Haridas S."/>
            <person name="Chen C."/>
            <person name="Bauer D."/>
            <person name="Andreopoulos W."/>
            <person name="Pangilinan J."/>
            <person name="LaButti K."/>
            <person name="Riley R."/>
            <person name="Lipzen A."/>
            <person name="Clum A."/>
            <person name="Drula E."/>
            <person name="Henrissat B."/>
            <person name="Kohler A."/>
            <person name="Grigoriev I.V."/>
            <person name="Martin F.M."/>
            <person name="Hacquard S."/>
        </authorList>
    </citation>
    <scope>NUCLEOTIDE SEQUENCE</scope>
    <source>
        <strain evidence="6">MPI-CAGE-CH-0230</strain>
    </source>
</reference>
<feature type="transmembrane region" description="Helical" evidence="4">
    <location>
        <begin position="418"/>
        <end position="437"/>
    </location>
</feature>
<feature type="transmembrane region" description="Helical" evidence="4">
    <location>
        <begin position="381"/>
        <end position="398"/>
    </location>
</feature>
<keyword evidence="7" id="KW-1185">Reference proteome</keyword>
<accession>A0A9P8XZM7</accession>
<evidence type="ECO:0000313" key="7">
    <source>
        <dbReference type="Proteomes" id="UP000756346"/>
    </source>
</evidence>
<evidence type="ECO:0000256" key="2">
    <source>
        <dbReference type="ARBA" id="ARBA00006727"/>
    </source>
</evidence>
<dbReference type="CDD" id="cd17352">
    <property type="entry name" value="MFS_MCT_SLC16"/>
    <property type="match status" value="1"/>
</dbReference>
<dbReference type="AlphaFoldDB" id="A0A9P8XZM7"/>
<dbReference type="PANTHER" id="PTHR11360:SF319">
    <property type="entry name" value="MAJOR FACILITATOR SUPERFAMILY (MFS) PROFILE DOMAIN-CONTAINING PROTEIN"/>
    <property type="match status" value="1"/>
</dbReference>
<dbReference type="InterPro" id="IPR011701">
    <property type="entry name" value="MFS"/>
</dbReference>
<comment type="caution">
    <text evidence="6">The sequence shown here is derived from an EMBL/GenBank/DDBJ whole genome shotgun (WGS) entry which is preliminary data.</text>
</comment>
<dbReference type="InterPro" id="IPR020846">
    <property type="entry name" value="MFS_dom"/>
</dbReference>
<feature type="transmembrane region" description="Helical" evidence="4">
    <location>
        <begin position="349"/>
        <end position="369"/>
    </location>
</feature>
<organism evidence="6 7">
    <name type="scientific">Microdochium trichocladiopsis</name>
    <dbReference type="NCBI Taxonomy" id="1682393"/>
    <lineage>
        <taxon>Eukaryota</taxon>
        <taxon>Fungi</taxon>
        <taxon>Dikarya</taxon>
        <taxon>Ascomycota</taxon>
        <taxon>Pezizomycotina</taxon>
        <taxon>Sordariomycetes</taxon>
        <taxon>Xylariomycetidae</taxon>
        <taxon>Xylariales</taxon>
        <taxon>Microdochiaceae</taxon>
        <taxon>Microdochium</taxon>
    </lineage>
</organism>
<dbReference type="Gene3D" id="1.20.1250.20">
    <property type="entry name" value="MFS general substrate transporter like domains"/>
    <property type="match status" value="2"/>
</dbReference>
<feature type="compositionally biased region" description="Basic and acidic residues" evidence="3">
    <location>
        <begin position="14"/>
        <end position="24"/>
    </location>
</feature>
<dbReference type="GeneID" id="70180135"/>
<dbReference type="GO" id="GO:0022857">
    <property type="term" value="F:transmembrane transporter activity"/>
    <property type="evidence" value="ECO:0007669"/>
    <property type="project" value="InterPro"/>
</dbReference>
<comment type="subcellular location">
    <subcellularLocation>
        <location evidence="1">Membrane</location>
        <topology evidence="1">Multi-pass membrane protein</topology>
    </subcellularLocation>
</comment>
<feature type="transmembrane region" description="Helical" evidence="4">
    <location>
        <begin position="133"/>
        <end position="152"/>
    </location>
</feature>
<dbReference type="InterPro" id="IPR050327">
    <property type="entry name" value="Proton-linked_MCT"/>
</dbReference>
<feature type="compositionally biased region" description="Polar residues" evidence="3">
    <location>
        <begin position="1"/>
        <end position="13"/>
    </location>
</feature>
<feature type="transmembrane region" description="Helical" evidence="4">
    <location>
        <begin position="158"/>
        <end position="179"/>
    </location>
</feature>
<evidence type="ECO:0000256" key="3">
    <source>
        <dbReference type="SAM" id="MobiDB-lite"/>
    </source>
</evidence>
<evidence type="ECO:0000256" key="1">
    <source>
        <dbReference type="ARBA" id="ARBA00004141"/>
    </source>
</evidence>
<evidence type="ECO:0000313" key="6">
    <source>
        <dbReference type="EMBL" id="KAH7024990.1"/>
    </source>
</evidence>
<feature type="transmembrane region" description="Helical" evidence="4">
    <location>
        <begin position="218"/>
        <end position="239"/>
    </location>
</feature>
<dbReference type="SUPFAM" id="SSF103473">
    <property type="entry name" value="MFS general substrate transporter"/>
    <property type="match status" value="1"/>
</dbReference>
<proteinExistence type="inferred from homology"/>
<name>A0A9P8XZM7_9PEZI</name>
<keyword evidence="4" id="KW-0812">Transmembrane</keyword>
<keyword evidence="4" id="KW-0472">Membrane</keyword>